<keyword evidence="1" id="KW-0812">Transmembrane</keyword>
<keyword evidence="1" id="KW-1133">Transmembrane helix</keyword>
<dbReference type="Proteomes" id="UP000257109">
    <property type="component" value="Unassembled WGS sequence"/>
</dbReference>
<name>A0A371I064_MUCPR</name>
<evidence type="ECO:0000313" key="3">
    <source>
        <dbReference type="Proteomes" id="UP000257109"/>
    </source>
</evidence>
<proteinExistence type="predicted"/>
<protein>
    <submittedName>
        <fullName evidence="2">Uncharacterized protein</fullName>
    </submittedName>
</protein>
<keyword evidence="1" id="KW-0472">Membrane</keyword>
<feature type="transmembrane region" description="Helical" evidence="1">
    <location>
        <begin position="20"/>
        <end position="45"/>
    </location>
</feature>
<sequence length="237" mass="27379">MSPKLPLCNLILILPHPLSIRTVIVLIIMVMVVVVVVVESVAKAMVVVAMEAIQNLLVNYATSMLMMSFTGITILIRIPFHHHHLINKLHLFLTKIHGNTIKKIRMYKPNAYVVTPYFQPSLLKIMEYILSFILLITLLNLKNLKTHTSHQNGQLHKKINKNLTYVSPCWLMPSFLMYYDHNFTTIVHLIIQLPTNALSTCILSFVALYKSQLDYKSLRIFNCVYFHILRPYNGHKL</sequence>
<feature type="transmembrane region" description="Helical" evidence="1">
    <location>
        <begin position="185"/>
        <end position="209"/>
    </location>
</feature>
<reference evidence="2" key="1">
    <citation type="submission" date="2018-05" db="EMBL/GenBank/DDBJ databases">
        <title>Draft genome of Mucuna pruriens seed.</title>
        <authorList>
            <person name="Nnadi N.E."/>
            <person name="Vos R."/>
            <person name="Hasami M.H."/>
            <person name="Devisetty U.K."/>
            <person name="Aguiy J.C."/>
        </authorList>
    </citation>
    <scope>NUCLEOTIDE SEQUENCE [LARGE SCALE GENOMIC DNA]</scope>
    <source>
        <strain evidence="2">JCA_2017</strain>
    </source>
</reference>
<accession>A0A371I064</accession>
<dbReference type="AlphaFoldDB" id="A0A371I064"/>
<evidence type="ECO:0000256" key="1">
    <source>
        <dbReference type="SAM" id="Phobius"/>
    </source>
</evidence>
<feature type="transmembrane region" description="Helical" evidence="1">
    <location>
        <begin position="122"/>
        <end position="141"/>
    </location>
</feature>
<evidence type="ECO:0000313" key="2">
    <source>
        <dbReference type="EMBL" id="RDY08416.1"/>
    </source>
</evidence>
<feature type="transmembrane region" description="Helical" evidence="1">
    <location>
        <begin position="57"/>
        <end position="80"/>
    </location>
</feature>
<keyword evidence="3" id="KW-1185">Reference proteome</keyword>
<dbReference type="EMBL" id="QJKJ01001278">
    <property type="protein sequence ID" value="RDY08416.1"/>
    <property type="molecule type" value="Genomic_DNA"/>
</dbReference>
<organism evidence="2 3">
    <name type="scientific">Mucuna pruriens</name>
    <name type="common">Velvet bean</name>
    <name type="synonym">Dolichos pruriens</name>
    <dbReference type="NCBI Taxonomy" id="157652"/>
    <lineage>
        <taxon>Eukaryota</taxon>
        <taxon>Viridiplantae</taxon>
        <taxon>Streptophyta</taxon>
        <taxon>Embryophyta</taxon>
        <taxon>Tracheophyta</taxon>
        <taxon>Spermatophyta</taxon>
        <taxon>Magnoliopsida</taxon>
        <taxon>eudicotyledons</taxon>
        <taxon>Gunneridae</taxon>
        <taxon>Pentapetalae</taxon>
        <taxon>rosids</taxon>
        <taxon>fabids</taxon>
        <taxon>Fabales</taxon>
        <taxon>Fabaceae</taxon>
        <taxon>Papilionoideae</taxon>
        <taxon>50 kb inversion clade</taxon>
        <taxon>NPAAA clade</taxon>
        <taxon>indigoferoid/millettioid clade</taxon>
        <taxon>Phaseoleae</taxon>
        <taxon>Mucuna</taxon>
    </lineage>
</organism>
<feature type="non-terminal residue" evidence="2">
    <location>
        <position position="1"/>
    </location>
</feature>
<gene>
    <name evidence="2" type="ORF">CR513_07353</name>
</gene>
<comment type="caution">
    <text evidence="2">The sequence shown here is derived from an EMBL/GenBank/DDBJ whole genome shotgun (WGS) entry which is preliminary data.</text>
</comment>